<dbReference type="GO" id="GO:0030182">
    <property type="term" value="P:neuron differentiation"/>
    <property type="evidence" value="ECO:0007669"/>
    <property type="project" value="TreeGrafter"/>
</dbReference>
<feature type="compositionally biased region" description="Low complexity" evidence="3">
    <location>
        <begin position="207"/>
        <end position="238"/>
    </location>
</feature>
<dbReference type="InterPro" id="IPR011598">
    <property type="entry name" value="bHLH_dom"/>
</dbReference>
<evidence type="ECO:0000256" key="3">
    <source>
        <dbReference type="SAM" id="MobiDB-lite"/>
    </source>
</evidence>
<dbReference type="GO" id="GO:0046983">
    <property type="term" value="F:protein dimerization activity"/>
    <property type="evidence" value="ECO:0007669"/>
    <property type="project" value="InterPro"/>
</dbReference>
<evidence type="ECO:0000256" key="1">
    <source>
        <dbReference type="ARBA" id="ARBA00022473"/>
    </source>
</evidence>
<evidence type="ECO:0000313" key="5">
    <source>
        <dbReference type="EMBL" id="CAD7447383.1"/>
    </source>
</evidence>
<dbReference type="SMART" id="SM00353">
    <property type="entry name" value="HLH"/>
    <property type="match status" value="1"/>
</dbReference>
<keyword evidence="2" id="KW-0524">Neurogenesis</keyword>
<dbReference type="GO" id="GO:0007423">
    <property type="term" value="P:sensory organ development"/>
    <property type="evidence" value="ECO:0007669"/>
    <property type="project" value="TreeGrafter"/>
</dbReference>
<feature type="region of interest" description="Disordered" evidence="3">
    <location>
        <begin position="41"/>
        <end position="62"/>
    </location>
</feature>
<proteinExistence type="predicted"/>
<dbReference type="CDD" id="cd19744">
    <property type="entry name" value="bHLH_TS_dAS-C_like"/>
    <property type="match status" value="1"/>
</dbReference>
<sequence length="339" mass="35905">MAAATLSNMTLGPQQKPMAGFVQTSASSNSTSCVIVTTASQQTNLSSHSPHLHHHPHHQGTAPKTVLIQQKRVAVAAPGDRTTVVINNISSAPNTSSASSMATADMLRCKRRINFSYSGISGHQPASVARRNARERNRVKQVNNGFATLRSHIPVAVAAALSSPIPNPPNSSNRGASKKLSKVETLRMAVEYIRSLQQMLDDHAAETSSTTSSTLETTTMTTVGPASSSDQGYYSSSPESSVTQLTTVIPTSHYSSLSHSILLQPQIPLVSSSLSPPCSEASSSPTPSLASDGSGGSSLSYAAPSSVYHQQNYEPENYEPMSPEDEVLLDAIFGWQQSQ</sequence>
<evidence type="ECO:0000256" key="2">
    <source>
        <dbReference type="ARBA" id="ARBA00022902"/>
    </source>
</evidence>
<dbReference type="SUPFAM" id="SSF47459">
    <property type="entry name" value="HLH, helix-loop-helix DNA-binding domain"/>
    <property type="match status" value="1"/>
</dbReference>
<organism evidence="5">
    <name type="scientific">Timema bartmani</name>
    <dbReference type="NCBI Taxonomy" id="61472"/>
    <lineage>
        <taxon>Eukaryota</taxon>
        <taxon>Metazoa</taxon>
        <taxon>Ecdysozoa</taxon>
        <taxon>Arthropoda</taxon>
        <taxon>Hexapoda</taxon>
        <taxon>Insecta</taxon>
        <taxon>Pterygota</taxon>
        <taxon>Neoptera</taxon>
        <taxon>Polyneoptera</taxon>
        <taxon>Phasmatodea</taxon>
        <taxon>Timematodea</taxon>
        <taxon>Timematoidea</taxon>
        <taxon>Timematidae</taxon>
        <taxon>Timema</taxon>
    </lineage>
</organism>
<keyword evidence="1" id="KW-0217">Developmental protein</keyword>
<dbReference type="GO" id="GO:0090575">
    <property type="term" value="C:RNA polymerase II transcription regulator complex"/>
    <property type="evidence" value="ECO:0007669"/>
    <property type="project" value="TreeGrafter"/>
</dbReference>
<feature type="region of interest" description="Disordered" evidence="3">
    <location>
        <begin position="272"/>
        <end position="325"/>
    </location>
</feature>
<reference evidence="5" key="1">
    <citation type="submission" date="2020-11" db="EMBL/GenBank/DDBJ databases">
        <authorList>
            <person name="Tran Van P."/>
        </authorList>
    </citation>
    <scope>NUCLEOTIDE SEQUENCE</scope>
</reference>
<dbReference type="GO" id="GO:0050767">
    <property type="term" value="P:regulation of neurogenesis"/>
    <property type="evidence" value="ECO:0007669"/>
    <property type="project" value="TreeGrafter"/>
</dbReference>
<dbReference type="AlphaFoldDB" id="A0A7R9I6J4"/>
<dbReference type="InterPro" id="IPR036638">
    <property type="entry name" value="HLH_DNA-bd_sf"/>
</dbReference>
<protein>
    <recommendedName>
        <fullName evidence="4">BHLH domain-containing protein</fullName>
    </recommendedName>
</protein>
<dbReference type="PROSITE" id="PS50888">
    <property type="entry name" value="BHLH"/>
    <property type="match status" value="1"/>
</dbReference>
<dbReference type="Pfam" id="PF00010">
    <property type="entry name" value="HLH"/>
    <property type="match status" value="1"/>
</dbReference>
<dbReference type="PANTHER" id="PTHR13935:SF153">
    <property type="entry name" value="ACHAETE-SCUTE FAMILY BHLH TRANSCRIPTION FACTOR 1"/>
    <property type="match status" value="1"/>
</dbReference>
<dbReference type="EMBL" id="OD568825">
    <property type="protein sequence ID" value="CAD7447383.1"/>
    <property type="molecule type" value="Genomic_DNA"/>
</dbReference>
<feature type="domain" description="BHLH" evidence="4">
    <location>
        <begin position="126"/>
        <end position="196"/>
    </location>
</feature>
<name>A0A7R9I6J4_9NEOP</name>
<evidence type="ECO:0000259" key="4">
    <source>
        <dbReference type="PROSITE" id="PS50888"/>
    </source>
</evidence>
<gene>
    <name evidence="5" type="ORF">TBIB3V08_LOCUS9699</name>
</gene>
<dbReference type="Gene3D" id="4.10.280.10">
    <property type="entry name" value="Helix-loop-helix DNA-binding domain"/>
    <property type="match status" value="1"/>
</dbReference>
<dbReference type="GO" id="GO:0045944">
    <property type="term" value="P:positive regulation of transcription by RNA polymerase II"/>
    <property type="evidence" value="ECO:0007669"/>
    <property type="project" value="TreeGrafter"/>
</dbReference>
<dbReference type="InterPro" id="IPR015660">
    <property type="entry name" value="MASH1/Ascl1a-like"/>
</dbReference>
<dbReference type="GO" id="GO:0000977">
    <property type="term" value="F:RNA polymerase II transcription regulatory region sequence-specific DNA binding"/>
    <property type="evidence" value="ECO:0007669"/>
    <property type="project" value="TreeGrafter"/>
</dbReference>
<feature type="region of interest" description="Disordered" evidence="3">
    <location>
        <begin position="203"/>
        <end position="238"/>
    </location>
</feature>
<dbReference type="GO" id="GO:0000981">
    <property type="term" value="F:DNA-binding transcription factor activity, RNA polymerase II-specific"/>
    <property type="evidence" value="ECO:0007669"/>
    <property type="project" value="TreeGrafter"/>
</dbReference>
<dbReference type="PANTHER" id="PTHR13935">
    <property type="entry name" value="ACHAETE-SCUTE TRANSCRIPTION FACTOR-RELATED"/>
    <property type="match status" value="1"/>
</dbReference>
<accession>A0A7R9I6J4</accession>
<feature type="compositionally biased region" description="Low complexity" evidence="3">
    <location>
        <begin position="272"/>
        <end position="306"/>
    </location>
</feature>